<keyword evidence="1" id="KW-0472">Membrane</keyword>
<evidence type="ECO:0000313" key="3">
    <source>
        <dbReference type="Proteomes" id="UP001207116"/>
    </source>
</evidence>
<keyword evidence="3" id="KW-1185">Reference proteome</keyword>
<evidence type="ECO:0000313" key="2">
    <source>
        <dbReference type="EMBL" id="MCX2718439.1"/>
    </source>
</evidence>
<evidence type="ECO:0000256" key="1">
    <source>
        <dbReference type="SAM" id="Phobius"/>
    </source>
</evidence>
<organism evidence="2 3">
    <name type="scientific">Lentiprolixibacter aurantiacus</name>
    <dbReference type="NCBI Taxonomy" id="2993939"/>
    <lineage>
        <taxon>Bacteria</taxon>
        <taxon>Pseudomonadati</taxon>
        <taxon>Bacteroidota</taxon>
        <taxon>Flavobacteriia</taxon>
        <taxon>Flavobacteriales</taxon>
        <taxon>Flavobacteriaceae</taxon>
        <taxon>Lentiprolixibacter</taxon>
    </lineage>
</organism>
<name>A0AAE3SMC7_9FLAO</name>
<reference evidence="2" key="1">
    <citation type="submission" date="2022-11" db="EMBL/GenBank/DDBJ databases">
        <title>The characterization of three novel Bacteroidetes species and genomic analysis of their roles in tidal elemental geochemical cycles.</title>
        <authorList>
            <person name="Ma K.-J."/>
        </authorList>
    </citation>
    <scope>NUCLEOTIDE SEQUENCE</scope>
    <source>
        <strain evidence="2">M415</strain>
    </source>
</reference>
<keyword evidence="1" id="KW-1133">Transmembrane helix</keyword>
<dbReference type="AlphaFoldDB" id="A0AAE3SMC7"/>
<proteinExistence type="predicted"/>
<protein>
    <submittedName>
        <fullName evidence="2">DUF6090 family protein</fullName>
    </submittedName>
</protein>
<dbReference type="RefSeq" id="WP_266010512.1">
    <property type="nucleotide sequence ID" value="NZ_JAPFQP010000001.1"/>
</dbReference>
<accession>A0AAE3SMC7</accession>
<dbReference type="Pfam" id="PF19578">
    <property type="entry name" value="DUF6090"/>
    <property type="match status" value="1"/>
</dbReference>
<gene>
    <name evidence="2" type="ORF">OO016_02380</name>
</gene>
<dbReference type="InterPro" id="IPR045749">
    <property type="entry name" value="DUF6090"/>
</dbReference>
<keyword evidence="1" id="KW-0812">Transmembrane</keyword>
<feature type="transmembrane region" description="Helical" evidence="1">
    <location>
        <begin position="21"/>
        <end position="42"/>
    </location>
</feature>
<sequence>MIRFFRQIRQRLLTENRFTKYLLYAIGEIILVVIGILIALQINNWNEEQRSKRQADVFREKLVQDVIQDTLKINEILEDRKRIQKNIKDYFEYFDSGQHTPETLIDSARSVKWSLFRYLPQNYTFRDMQATGNTSLLMEKEREGLIDLANTQDFLIQIIEKQIDEILEELHKRDAYLGDHMSETDFFETLNAPLNPAESRKGLLHQHNAFTEIVELGDIMEAFAISIKQKSKNLILLLKQN</sequence>
<dbReference type="EMBL" id="JAPFQP010000001">
    <property type="protein sequence ID" value="MCX2718439.1"/>
    <property type="molecule type" value="Genomic_DNA"/>
</dbReference>
<comment type="caution">
    <text evidence="2">The sequence shown here is derived from an EMBL/GenBank/DDBJ whole genome shotgun (WGS) entry which is preliminary data.</text>
</comment>
<dbReference type="Proteomes" id="UP001207116">
    <property type="component" value="Unassembled WGS sequence"/>
</dbReference>